<dbReference type="Gene3D" id="1.10.3210.10">
    <property type="entry name" value="Hypothetical protein af1432"/>
    <property type="match status" value="1"/>
</dbReference>
<evidence type="ECO:0000256" key="3">
    <source>
        <dbReference type="SAM" id="MobiDB-lite"/>
    </source>
</evidence>
<dbReference type="NCBIfam" id="TIGR00254">
    <property type="entry name" value="GGDEF"/>
    <property type="match status" value="1"/>
</dbReference>
<accession>A0ABY1PMN1</accession>
<evidence type="ECO:0000313" key="8">
    <source>
        <dbReference type="Proteomes" id="UP001158067"/>
    </source>
</evidence>
<evidence type="ECO:0000313" key="7">
    <source>
        <dbReference type="EMBL" id="SMP37706.1"/>
    </source>
</evidence>
<dbReference type="InterPro" id="IPR003607">
    <property type="entry name" value="HD/PDEase_dom"/>
</dbReference>
<dbReference type="SUPFAM" id="SSF55073">
    <property type="entry name" value="Nucleotide cyclase"/>
    <property type="match status" value="1"/>
</dbReference>
<dbReference type="Gene3D" id="3.30.70.270">
    <property type="match status" value="1"/>
</dbReference>
<organism evidence="7 8">
    <name type="scientific">Neorhodopirellula lusitana</name>
    <dbReference type="NCBI Taxonomy" id="445327"/>
    <lineage>
        <taxon>Bacteria</taxon>
        <taxon>Pseudomonadati</taxon>
        <taxon>Planctomycetota</taxon>
        <taxon>Planctomycetia</taxon>
        <taxon>Pirellulales</taxon>
        <taxon>Pirellulaceae</taxon>
        <taxon>Neorhodopirellula</taxon>
    </lineage>
</organism>
<comment type="catalytic activity">
    <reaction evidence="2">
        <text>2 GTP = 3',3'-c-di-GMP + 2 diphosphate</text>
        <dbReference type="Rhea" id="RHEA:24898"/>
        <dbReference type="ChEBI" id="CHEBI:33019"/>
        <dbReference type="ChEBI" id="CHEBI:37565"/>
        <dbReference type="ChEBI" id="CHEBI:58805"/>
        <dbReference type="EC" id="2.7.7.65"/>
    </reaction>
</comment>
<dbReference type="PANTHER" id="PTHR45138">
    <property type="entry name" value="REGULATORY COMPONENTS OF SENSORY TRANSDUCTION SYSTEM"/>
    <property type="match status" value="1"/>
</dbReference>
<dbReference type="Pfam" id="PF00990">
    <property type="entry name" value="GGDEF"/>
    <property type="match status" value="1"/>
</dbReference>
<feature type="region of interest" description="Disordered" evidence="3">
    <location>
        <begin position="1"/>
        <end position="82"/>
    </location>
</feature>
<dbReference type="CDD" id="cd01949">
    <property type="entry name" value="GGDEF"/>
    <property type="match status" value="1"/>
</dbReference>
<dbReference type="InterPro" id="IPR043128">
    <property type="entry name" value="Rev_trsase/Diguanyl_cyclase"/>
</dbReference>
<dbReference type="InterPro" id="IPR000014">
    <property type="entry name" value="PAS"/>
</dbReference>
<dbReference type="Gene3D" id="3.30.450.20">
    <property type="entry name" value="PAS domain"/>
    <property type="match status" value="1"/>
</dbReference>
<dbReference type="Pfam" id="PF13487">
    <property type="entry name" value="HD_5"/>
    <property type="match status" value="1"/>
</dbReference>
<dbReference type="InterPro" id="IPR000160">
    <property type="entry name" value="GGDEF_dom"/>
</dbReference>
<feature type="compositionally biased region" description="Polar residues" evidence="3">
    <location>
        <begin position="112"/>
        <end position="124"/>
    </location>
</feature>
<evidence type="ECO:0000259" key="5">
    <source>
        <dbReference type="PROSITE" id="PS50887"/>
    </source>
</evidence>
<evidence type="ECO:0000259" key="6">
    <source>
        <dbReference type="PROSITE" id="PS51832"/>
    </source>
</evidence>
<reference evidence="7 8" key="1">
    <citation type="submission" date="2017-05" db="EMBL/GenBank/DDBJ databases">
        <authorList>
            <person name="Varghese N."/>
            <person name="Submissions S."/>
        </authorList>
    </citation>
    <scope>NUCLEOTIDE SEQUENCE [LARGE SCALE GENOMIC DNA]</scope>
    <source>
        <strain evidence="7 8">DSM 25457</strain>
    </source>
</reference>
<feature type="domain" description="GGDEF" evidence="5">
    <location>
        <begin position="574"/>
        <end position="705"/>
    </location>
</feature>
<dbReference type="EC" id="2.7.7.65" evidence="1"/>
<dbReference type="RefSeq" id="WP_283430291.1">
    <property type="nucleotide sequence ID" value="NZ_FXUG01000001.1"/>
</dbReference>
<dbReference type="SUPFAM" id="SSF55785">
    <property type="entry name" value="PYP-like sensor domain (PAS domain)"/>
    <property type="match status" value="1"/>
</dbReference>
<evidence type="ECO:0000256" key="1">
    <source>
        <dbReference type="ARBA" id="ARBA00012528"/>
    </source>
</evidence>
<dbReference type="PANTHER" id="PTHR45138:SF9">
    <property type="entry name" value="DIGUANYLATE CYCLASE DGCM-RELATED"/>
    <property type="match status" value="1"/>
</dbReference>
<gene>
    <name evidence="7" type="ORF">SAMN06265222_10114</name>
</gene>
<dbReference type="EMBL" id="FXUG01000001">
    <property type="protein sequence ID" value="SMP37706.1"/>
    <property type="molecule type" value="Genomic_DNA"/>
</dbReference>
<feature type="domain" description="HD-GYP" evidence="6">
    <location>
        <begin position="132"/>
        <end position="327"/>
    </location>
</feature>
<dbReference type="PROSITE" id="PS51832">
    <property type="entry name" value="HD_GYP"/>
    <property type="match status" value="1"/>
</dbReference>
<evidence type="ECO:0000256" key="2">
    <source>
        <dbReference type="ARBA" id="ARBA00034247"/>
    </source>
</evidence>
<dbReference type="SUPFAM" id="SSF109604">
    <property type="entry name" value="HD-domain/PDEase-like"/>
    <property type="match status" value="1"/>
</dbReference>
<proteinExistence type="predicted"/>
<dbReference type="CDD" id="cd00077">
    <property type="entry name" value="HDc"/>
    <property type="match status" value="1"/>
</dbReference>
<dbReference type="InterPro" id="IPR029787">
    <property type="entry name" value="Nucleotide_cyclase"/>
</dbReference>
<sequence length="862" mass="93346">MNDPVASSLPSIHSSEVAVPLPPVSNVPTTRQEMPPQGDLPAPGEQPPYSDQSGSTDQRENPSQHDNAIDQEGLDATDGTSSASRLSDLLVGLGEVATGELTALTGRGTGADASQGTASPATEHAQQFENRLAMVRLGMATSLFYALRTKHAPTAAHSLRVAISCSAWSERLGLGAQQRDQVEVAALLHDIGKIGIPDRILRKPGKLTVEEQMTMDVCPELGCEILRGCTDDADLLDIVRYGGTWYDSRRQADSMRGDALPLGARMLAIAGAFDAMTTDQVYRAALSRERALQELFRGNGTQFDPELTHDFVTMLEKRPEMLHECVVDRWLQQLQVGSNSTQLMFGRPISDASGTQGVRRSMMDADVSFDELAKSAVTSFAAASQDKGRPSSAQPFYRTLCEQLRDGVAFTDREGQILYWNDSMAYMTKVAASATVGQYWDASTLNFVSNDGSDMTQCPIRECVDRQIVVNHTMRLVANGSNEAAKDIRSLKPSAPVADPNGRDVLMQVAPVKEEHGGGAVVIVRDISDRAEMQHQIQTLHKKATSDPLTGAANRAEFDTRLMQCTTKAKQQGATFSLIMCDIDHFKKVNDVHGHQAGDEALIQFAKVLESHTRGSDLVARYGGEEFAFLAINSDNATATRRAEEIRKAVSATPLDGLEGESVTVSMGVTEFQTGDAPETVIARADRALMTAKENGRNRVVQLGSGLVEAEEKSESGGWFGWLGASTDSKQQEFQLATPVPTDLAVEKLRGFISDHRAEIINVSGSELSLRLNVSGGSGRRAADHQMSLNALIRISEMKGKRGSRGASLTQTKLTVSVTPVRSRDRRSAGFSPCVSQVISSLRSYLMAELITDQDSEVSYQH</sequence>
<feature type="region of interest" description="Disordered" evidence="3">
    <location>
        <begin position="105"/>
        <end position="124"/>
    </location>
</feature>
<protein>
    <recommendedName>
        <fullName evidence="1">diguanylate cyclase</fullName>
        <ecNumber evidence="1">2.7.7.65</ecNumber>
    </recommendedName>
</protein>
<dbReference type="PROSITE" id="PS50112">
    <property type="entry name" value="PAS"/>
    <property type="match status" value="1"/>
</dbReference>
<dbReference type="InterPro" id="IPR035965">
    <property type="entry name" value="PAS-like_dom_sf"/>
</dbReference>
<dbReference type="SMART" id="SM00471">
    <property type="entry name" value="HDc"/>
    <property type="match status" value="1"/>
</dbReference>
<dbReference type="SMART" id="SM00091">
    <property type="entry name" value="PAS"/>
    <property type="match status" value="1"/>
</dbReference>
<dbReference type="SMART" id="SM00267">
    <property type="entry name" value="GGDEF"/>
    <property type="match status" value="1"/>
</dbReference>
<dbReference type="InterPro" id="IPR050469">
    <property type="entry name" value="Diguanylate_Cyclase"/>
</dbReference>
<keyword evidence="8" id="KW-1185">Reference proteome</keyword>
<dbReference type="Pfam" id="PF08448">
    <property type="entry name" value="PAS_4"/>
    <property type="match status" value="1"/>
</dbReference>
<dbReference type="CDD" id="cd00130">
    <property type="entry name" value="PAS"/>
    <property type="match status" value="1"/>
</dbReference>
<name>A0ABY1PMN1_9BACT</name>
<comment type="caution">
    <text evidence="7">The sequence shown here is derived from an EMBL/GenBank/DDBJ whole genome shotgun (WGS) entry which is preliminary data.</text>
</comment>
<feature type="domain" description="PAS" evidence="4">
    <location>
        <begin position="393"/>
        <end position="467"/>
    </location>
</feature>
<dbReference type="InterPro" id="IPR037522">
    <property type="entry name" value="HD_GYP_dom"/>
</dbReference>
<dbReference type="PROSITE" id="PS50887">
    <property type="entry name" value="GGDEF"/>
    <property type="match status" value="1"/>
</dbReference>
<dbReference type="InterPro" id="IPR013656">
    <property type="entry name" value="PAS_4"/>
</dbReference>
<evidence type="ECO:0000259" key="4">
    <source>
        <dbReference type="PROSITE" id="PS50112"/>
    </source>
</evidence>
<dbReference type="Proteomes" id="UP001158067">
    <property type="component" value="Unassembled WGS sequence"/>
</dbReference>